<dbReference type="WBParaSite" id="SMTH1_93810.1">
    <property type="protein sequence ID" value="SMTH1_93810.1"/>
    <property type="gene ID" value="SMTH1_93810"/>
</dbReference>
<organism evidence="2 3">
    <name type="scientific">Schistosoma mattheei</name>
    <dbReference type="NCBI Taxonomy" id="31246"/>
    <lineage>
        <taxon>Eukaryota</taxon>
        <taxon>Metazoa</taxon>
        <taxon>Spiralia</taxon>
        <taxon>Lophotrochozoa</taxon>
        <taxon>Platyhelminthes</taxon>
        <taxon>Trematoda</taxon>
        <taxon>Digenea</taxon>
        <taxon>Strigeidida</taxon>
        <taxon>Schistosomatoidea</taxon>
        <taxon>Schistosomatidae</taxon>
        <taxon>Schistosoma</taxon>
    </lineage>
</organism>
<protein>
    <submittedName>
        <fullName evidence="3">Uncharacterized protein</fullName>
    </submittedName>
</protein>
<name>A0AA85C1L2_9TREM</name>
<keyword evidence="1" id="KW-0175">Coiled coil</keyword>
<proteinExistence type="predicted"/>
<dbReference type="Proteomes" id="UP000050791">
    <property type="component" value="Unassembled WGS sequence"/>
</dbReference>
<accession>A0AA85C1L2</accession>
<dbReference type="AlphaFoldDB" id="A0AA85C1L2"/>
<evidence type="ECO:0000256" key="1">
    <source>
        <dbReference type="SAM" id="Coils"/>
    </source>
</evidence>
<reference evidence="3" key="1">
    <citation type="submission" date="2023-11" db="UniProtKB">
        <authorList>
            <consortium name="WormBaseParasite"/>
        </authorList>
    </citation>
    <scope>IDENTIFICATION</scope>
</reference>
<evidence type="ECO:0000313" key="3">
    <source>
        <dbReference type="WBParaSite" id="SMTH1_93810.1"/>
    </source>
</evidence>
<sequence length="443" mass="50108">MDYSRVPDKAVKLSELLDLALGTPDPGSVNFGILYIILSHIIKHLKLSDVEPDVEKPSNEPRSQNEAKISTSELAPNIFHNIQKRLTTIESQLALLNSLPNNQDIIGYIDNDIHNKKNNNSLDNSNDNYRKVTNLWQTVQTNKRLDATEEGLHRLSSLTDDLLEQIKKFSEQNRALKSALDEALLNSALKDQLAELTRKLGEIEKRQNQEAALLQNVVHMDALRGLVFWHTLGKSITGVDYLTAYSQVNTTTTTNSNNNGNGKSYHVSTIDNNLMKEESNRLTKCLPEEFLECPDPDLSSTLRKLGNVASGFDSVVNRIEQLEGIIKQKADRSELEGLGVPTELYEKLYSLEAIVKELTKEREKIYVDCGTSPHMPYPSDDKKLLKKLQNTMSVLQEQINQLNNTVTNVQSQFKKLHETVEDVKQYADDLETRKAMQIMLIHN</sequence>
<feature type="coiled-coil region" evidence="1">
    <location>
        <begin position="159"/>
        <end position="206"/>
    </location>
</feature>
<dbReference type="PANTHER" id="PTHR47080">
    <property type="entry name" value="CHROMOSOME 16 OPEN READING FRAME 96"/>
    <property type="match status" value="1"/>
</dbReference>
<evidence type="ECO:0000313" key="2">
    <source>
        <dbReference type="Proteomes" id="UP000050791"/>
    </source>
</evidence>
<feature type="coiled-coil region" evidence="1">
    <location>
        <begin position="385"/>
        <end position="419"/>
    </location>
</feature>
<dbReference type="PANTHER" id="PTHR47080:SF1">
    <property type="entry name" value="CHROMOSOME 16 OPEN READING FRAME 96"/>
    <property type="match status" value="1"/>
</dbReference>